<sequence length="261" mass="28736">MTPELLLRHIDEATPWPSGCGLDVAQAYERALSVRQLRLRRGEQPRGYKIGFTNRTIWERYGVYAPIWGTVWNTTLHFCEGEGEISLAGTCQPRIEPECVFGLKATPPARATLAQLLACVEWIAPGFEIVQSHMPDWKFTAADTVADSGLHARLLVGRRIPVDALPRDAAAFDAQLAADRITLYRGDQRIDEGVGSNVLDGPLHALAHFLAALRDCPGATDLQPGDVVTTGTWTDAWPVQRGEQWRAEFGAPLAPLSVRFV</sequence>
<protein>
    <submittedName>
        <fullName evidence="1">Hydratase</fullName>
    </submittedName>
</protein>
<evidence type="ECO:0000313" key="1">
    <source>
        <dbReference type="EMBL" id="NNU43326.1"/>
    </source>
</evidence>
<reference evidence="1 2" key="1">
    <citation type="submission" date="2020-05" db="EMBL/GenBank/DDBJ databases">
        <authorList>
            <person name="Khan S.A."/>
            <person name="Jeon C.O."/>
            <person name="Chun B.H."/>
        </authorList>
    </citation>
    <scope>NUCLEOTIDE SEQUENCE [LARGE SCALE GENOMIC DNA]</scope>
    <source>
        <strain evidence="1 2">B156</strain>
    </source>
</reference>
<dbReference type="SUPFAM" id="SSF56529">
    <property type="entry name" value="FAH"/>
    <property type="match status" value="1"/>
</dbReference>
<evidence type="ECO:0000313" key="2">
    <source>
        <dbReference type="Proteomes" id="UP000552954"/>
    </source>
</evidence>
<dbReference type="InterPro" id="IPR036663">
    <property type="entry name" value="Fumarylacetoacetase_C_sf"/>
</dbReference>
<dbReference type="RefSeq" id="WP_171558420.1">
    <property type="nucleotide sequence ID" value="NZ_JABFCS010000001.1"/>
</dbReference>
<keyword evidence="2" id="KW-1185">Reference proteome</keyword>
<comment type="caution">
    <text evidence="1">The sequence shown here is derived from an EMBL/GenBank/DDBJ whole genome shotgun (WGS) entry which is preliminary data.</text>
</comment>
<dbReference type="GO" id="GO:0005737">
    <property type="term" value="C:cytoplasm"/>
    <property type="evidence" value="ECO:0007669"/>
    <property type="project" value="TreeGrafter"/>
</dbReference>
<dbReference type="PANTHER" id="PTHR30143:SF0">
    <property type="entry name" value="2-KETO-4-PENTENOATE HYDRATASE"/>
    <property type="match status" value="1"/>
</dbReference>
<organism evidence="1 2">
    <name type="scientific">Ramlibacter montanisoli</name>
    <dbReference type="NCBI Taxonomy" id="2732512"/>
    <lineage>
        <taxon>Bacteria</taxon>
        <taxon>Pseudomonadati</taxon>
        <taxon>Pseudomonadota</taxon>
        <taxon>Betaproteobacteria</taxon>
        <taxon>Burkholderiales</taxon>
        <taxon>Comamonadaceae</taxon>
        <taxon>Ramlibacter</taxon>
    </lineage>
</organism>
<dbReference type="EMBL" id="JABFCS010000001">
    <property type="protein sequence ID" value="NNU43326.1"/>
    <property type="molecule type" value="Genomic_DNA"/>
</dbReference>
<dbReference type="Gene3D" id="3.90.850.10">
    <property type="entry name" value="Fumarylacetoacetase-like, C-terminal domain"/>
    <property type="match status" value="1"/>
</dbReference>
<dbReference type="GO" id="GO:0008684">
    <property type="term" value="F:2-oxopent-4-enoate hydratase activity"/>
    <property type="evidence" value="ECO:0007669"/>
    <property type="project" value="TreeGrafter"/>
</dbReference>
<dbReference type="Proteomes" id="UP000552954">
    <property type="component" value="Unassembled WGS sequence"/>
</dbReference>
<dbReference type="AlphaFoldDB" id="A0A849KCW3"/>
<dbReference type="InterPro" id="IPR050772">
    <property type="entry name" value="Hydratase-Decarb/MhpD_sf"/>
</dbReference>
<proteinExistence type="predicted"/>
<dbReference type="PANTHER" id="PTHR30143">
    <property type="entry name" value="ACID HYDRATASE"/>
    <property type="match status" value="1"/>
</dbReference>
<name>A0A849KCW3_9BURK</name>
<gene>
    <name evidence="1" type="ORF">HK415_09415</name>
</gene>
<reference evidence="1 2" key="2">
    <citation type="submission" date="2020-06" db="EMBL/GenBank/DDBJ databases">
        <title>Ramlibacter rhizophilus sp. nov., isolated from rhizosphere soil of national flower Mugunghwa from South Korea.</title>
        <authorList>
            <person name="Zheng-Fei Y."/>
            <person name="Huan T."/>
        </authorList>
    </citation>
    <scope>NUCLEOTIDE SEQUENCE [LARGE SCALE GENOMIC DNA]</scope>
    <source>
        <strain evidence="1 2">B156</strain>
    </source>
</reference>
<accession>A0A849KCW3</accession>